<evidence type="ECO:0000313" key="2">
    <source>
        <dbReference type="Proteomes" id="UP000193685"/>
    </source>
</evidence>
<dbReference type="RefSeq" id="XP_040728450.1">
    <property type="nucleotide sequence ID" value="XM_040868486.1"/>
</dbReference>
<reference evidence="1 2" key="1">
    <citation type="submission" date="2016-07" db="EMBL/GenBank/DDBJ databases">
        <title>Pervasive Adenine N6-methylation of Active Genes in Fungi.</title>
        <authorList>
            <consortium name="DOE Joint Genome Institute"/>
            <person name="Mondo S.J."/>
            <person name="Dannebaum R.O."/>
            <person name="Kuo R.C."/>
            <person name="Labutti K."/>
            <person name="Haridas S."/>
            <person name="Kuo A."/>
            <person name="Salamov A."/>
            <person name="Ahrendt S.R."/>
            <person name="Lipzen A."/>
            <person name="Sullivan W."/>
            <person name="Andreopoulos W.B."/>
            <person name="Clum A."/>
            <person name="Lindquist E."/>
            <person name="Daum C."/>
            <person name="Ramamoorthy G.K."/>
            <person name="Gryganskyi A."/>
            <person name="Culley D."/>
            <person name="Magnuson J.K."/>
            <person name="James T.Y."/>
            <person name="O'Malley M.A."/>
            <person name="Stajich J.E."/>
            <person name="Spatafora J.W."/>
            <person name="Visel A."/>
            <person name="Grigoriev I.V."/>
        </authorList>
    </citation>
    <scope>NUCLEOTIDE SEQUENCE [LARGE SCALE GENOMIC DNA]</scope>
    <source>
        <strain evidence="1 2">12-1054</strain>
    </source>
</reference>
<gene>
    <name evidence="1" type="ORF">BCR37DRAFT_375926</name>
</gene>
<accession>A0A1Y2FZ90</accession>
<evidence type="ECO:0000313" key="1">
    <source>
        <dbReference type="EMBL" id="ORY87955.1"/>
    </source>
</evidence>
<organism evidence="1 2">
    <name type="scientific">Protomyces lactucae-debilis</name>
    <dbReference type="NCBI Taxonomy" id="2754530"/>
    <lineage>
        <taxon>Eukaryota</taxon>
        <taxon>Fungi</taxon>
        <taxon>Dikarya</taxon>
        <taxon>Ascomycota</taxon>
        <taxon>Taphrinomycotina</taxon>
        <taxon>Taphrinomycetes</taxon>
        <taxon>Taphrinales</taxon>
        <taxon>Protomycetaceae</taxon>
        <taxon>Protomyces</taxon>
    </lineage>
</organism>
<name>A0A1Y2FZ90_PROLT</name>
<dbReference type="GeneID" id="63785085"/>
<dbReference type="AlphaFoldDB" id="A0A1Y2FZ90"/>
<dbReference type="EMBL" id="MCFI01000001">
    <property type="protein sequence ID" value="ORY87955.1"/>
    <property type="molecule type" value="Genomic_DNA"/>
</dbReference>
<sequence length="106" mass="12158">MFSKPTSRPLICLTKSWRVCCVRRVKECRDLYKKGTSASLVRQSCFLASKRPQSKSNSSNQFQAFCLLFLTVQTRNASAVPIDIRHGEFACPFDIWKAIRWLSPGR</sequence>
<keyword evidence="2" id="KW-1185">Reference proteome</keyword>
<proteinExistence type="predicted"/>
<dbReference type="Proteomes" id="UP000193685">
    <property type="component" value="Unassembled WGS sequence"/>
</dbReference>
<protein>
    <submittedName>
        <fullName evidence="1">Uncharacterized protein</fullName>
    </submittedName>
</protein>
<comment type="caution">
    <text evidence="1">The sequence shown here is derived from an EMBL/GenBank/DDBJ whole genome shotgun (WGS) entry which is preliminary data.</text>
</comment>